<dbReference type="EMBL" id="AP004231">
    <property type="protein sequence ID" value="BAD88067.1"/>
    <property type="molecule type" value="Genomic_DNA"/>
</dbReference>
<evidence type="ECO:0000313" key="3">
    <source>
        <dbReference type="Proteomes" id="UP000000763"/>
    </source>
</evidence>
<sequence>MDGPPSLNDGSELSNVTLEDVSPRLEHLGHHLQHPPTPITPSCRPEDEVVSHGYPNLELRLLSLQALTLKESLRYTSDRLDLTSLAHRLLNHPPCHLDSSPAWRESRLYSQSSVPLIRGKLLCTARGLAGLQPLVQPRPPHGLRPCRLLVLDRRRPWPSSPLPLYRGLRVCPVLKFRVLPIPELAKPDY</sequence>
<dbReference type="Proteomes" id="UP000817658">
    <property type="component" value="Chromosome 1"/>
</dbReference>
<reference evidence="2" key="1">
    <citation type="journal article" date="2002" name="Nature">
        <title>The genome sequence and structure of rice chromosome 1.</title>
        <authorList>
            <person name="Sasaki T."/>
            <person name="Matsumoto T."/>
            <person name="Yamamoto K."/>
            <person name="Sakata K."/>
            <person name="Baba T."/>
            <person name="Katayose Y."/>
            <person name="Wu J."/>
            <person name="Niimura Y."/>
            <person name="Cheng Z."/>
            <person name="Nagamura Y."/>
            <person name="Antonio B.A."/>
            <person name="Kanamori H."/>
            <person name="Hosokawa S."/>
            <person name="Masukawa M."/>
            <person name="Arikawa K."/>
            <person name="Chiden Y."/>
            <person name="Hayashi M."/>
            <person name="Okamoto M."/>
            <person name="Ando T."/>
            <person name="Aoki H."/>
            <person name="Arita K."/>
            <person name="Hamada M."/>
            <person name="Harada C."/>
            <person name="Hijishita S."/>
            <person name="Honda M."/>
            <person name="Ichikawa Y."/>
            <person name="Idonuma A."/>
            <person name="Iijima M."/>
            <person name="Ikeda M."/>
            <person name="Ikeno M."/>
            <person name="Itoh S."/>
            <person name="Itoh T."/>
            <person name="Itoh Y."/>
            <person name="Itoh Y."/>
            <person name="Iwabuchi A."/>
            <person name="Kamiya K."/>
            <person name="Karasawa W."/>
            <person name="Katagiri S."/>
            <person name="Kikuta A."/>
            <person name="Kobayashi N."/>
            <person name="Kono I."/>
            <person name="Machita K."/>
            <person name="Maehara T."/>
            <person name="Mizuno H."/>
            <person name="Mizubayashi T."/>
            <person name="Mukai Y."/>
            <person name="Nagasaki H."/>
            <person name="Nakashima M."/>
            <person name="Nakama Y."/>
            <person name="Nakamichi Y."/>
            <person name="Nakamura M."/>
            <person name="Namiki N."/>
            <person name="Negishi M."/>
            <person name="Ohta I."/>
            <person name="Ono N."/>
            <person name="Saji S."/>
            <person name="Sakai K."/>
            <person name="Shibata M."/>
            <person name="Shimokawa T."/>
            <person name="Shomura A."/>
            <person name="Song J."/>
            <person name="Takazaki Y."/>
            <person name="Terasawa K."/>
            <person name="Tsuji K."/>
            <person name="Waki K."/>
            <person name="Yamagata H."/>
            <person name="Yamane H."/>
            <person name="Yoshiki S."/>
            <person name="Yoshihara R."/>
            <person name="Yukawa K."/>
            <person name="Zhong H."/>
            <person name="Iwama H."/>
            <person name="Endo T."/>
            <person name="Ito H."/>
            <person name="Hahn J.H."/>
            <person name="Kim H.I."/>
            <person name="Eun M.Y."/>
            <person name="Yano M."/>
            <person name="Jiang J."/>
            <person name="Gojobori T."/>
        </authorList>
    </citation>
    <scope>NUCLEOTIDE SEQUENCE</scope>
</reference>
<dbReference type="EMBL" id="AP004232">
    <property type="protein sequence ID" value="BAD88104.1"/>
    <property type="molecule type" value="Genomic_DNA"/>
</dbReference>
<evidence type="ECO:0000313" key="2">
    <source>
        <dbReference type="EMBL" id="BAD88104.1"/>
    </source>
</evidence>
<evidence type="ECO:0000313" key="1">
    <source>
        <dbReference type="EMBL" id="BAD88067.1"/>
    </source>
</evidence>
<gene>
    <name evidence="1" type="ORF">OSJNBa0026J14.4</name>
    <name evidence="2" type="ORF">OSJNBa0051H17.44</name>
</gene>
<protein>
    <submittedName>
        <fullName evidence="2">Uncharacterized protein</fullName>
    </submittedName>
</protein>
<name>Q5JKA3_ORYSJ</name>
<reference evidence="3" key="2">
    <citation type="journal article" date="2005" name="Nature">
        <title>The map-based sequence of the rice genome.</title>
        <authorList>
            <consortium name="International rice genome sequencing project (IRGSP)"/>
            <person name="Matsumoto T."/>
            <person name="Wu J."/>
            <person name="Kanamori H."/>
            <person name="Katayose Y."/>
            <person name="Fujisawa M."/>
            <person name="Namiki N."/>
            <person name="Mizuno H."/>
            <person name="Yamamoto K."/>
            <person name="Antonio B.A."/>
            <person name="Baba T."/>
            <person name="Sakata K."/>
            <person name="Nagamura Y."/>
            <person name="Aoki H."/>
            <person name="Arikawa K."/>
            <person name="Arita K."/>
            <person name="Bito T."/>
            <person name="Chiden Y."/>
            <person name="Fujitsuka N."/>
            <person name="Fukunaka R."/>
            <person name="Hamada M."/>
            <person name="Harada C."/>
            <person name="Hayashi A."/>
            <person name="Hijishita S."/>
            <person name="Honda M."/>
            <person name="Hosokawa S."/>
            <person name="Ichikawa Y."/>
            <person name="Idonuma A."/>
            <person name="Iijima M."/>
            <person name="Ikeda M."/>
            <person name="Ikeno M."/>
            <person name="Ito K."/>
            <person name="Ito S."/>
            <person name="Ito T."/>
            <person name="Ito Y."/>
            <person name="Ito Y."/>
            <person name="Iwabuchi A."/>
            <person name="Kamiya K."/>
            <person name="Karasawa W."/>
            <person name="Kurita K."/>
            <person name="Katagiri S."/>
            <person name="Kikuta A."/>
            <person name="Kobayashi H."/>
            <person name="Kobayashi N."/>
            <person name="Machita K."/>
            <person name="Maehara T."/>
            <person name="Masukawa M."/>
            <person name="Mizubayashi T."/>
            <person name="Mukai Y."/>
            <person name="Nagasaki H."/>
            <person name="Nagata Y."/>
            <person name="Naito S."/>
            <person name="Nakashima M."/>
            <person name="Nakama Y."/>
            <person name="Nakamichi Y."/>
            <person name="Nakamura M."/>
            <person name="Meguro A."/>
            <person name="Negishi M."/>
            <person name="Ohta I."/>
            <person name="Ohta T."/>
            <person name="Okamoto M."/>
            <person name="Ono N."/>
            <person name="Saji S."/>
            <person name="Sakaguchi M."/>
            <person name="Sakai K."/>
            <person name="Shibata M."/>
            <person name="Shimokawa T."/>
            <person name="Song J."/>
            <person name="Takazaki Y."/>
            <person name="Terasawa K."/>
            <person name="Tsugane M."/>
            <person name="Tsuji K."/>
            <person name="Ueda S."/>
            <person name="Waki K."/>
            <person name="Yamagata H."/>
            <person name="Yamamoto M."/>
            <person name="Yamamoto S."/>
            <person name="Yamane H."/>
            <person name="Yoshiki S."/>
            <person name="Yoshihara R."/>
            <person name="Yukawa K."/>
            <person name="Zhong H."/>
            <person name="Yano M."/>
            <person name="Yuan Q."/>
            <person name="Ouyang S."/>
            <person name="Liu J."/>
            <person name="Jones K.M."/>
            <person name="Gansberger K."/>
            <person name="Moffat K."/>
            <person name="Hill J."/>
            <person name="Bera J."/>
            <person name="Fadrosh D."/>
            <person name="Jin S."/>
            <person name="Johri S."/>
            <person name="Kim M."/>
            <person name="Overton L."/>
            <person name="Reardon M."/>
            <person name="Tsitrin T."/>
            <person name="Vuong H."/>
            <person name="Weaver B."/>
            <person name="Ciecko A."/>
            <person name="Tallon L."/>
            <person name="Jackson J."/>
            <person name="Pai G."/>
            <person name="Aken S.V."/>
            <person name="Utterback T."/>
            <person name="Reidmuller S."/>
            <person name="Feldblyum T."/>
            <person name="Hsiao J."/>
            <person name="Zismann V."/>
            <person name="Iobst S."/>
            <person name="de Vazeille A.R."/>
            <person name="Buell C.R."/>
            <person name="Ying K."/>
            <person name="Li Y."/>
            <person name="Lu T."/>
            <person name="Huang Y."/>
            <person name="Zhao Q."/>
            <person name="Feng Q."/>
            <person name="Zhang L."/>
            <person name="Zhu J."/>
            <person name="Weng Q."/>
            <person name="Mu J."/>
            <person name="Lu Y."/>
            <person name="Fan D."/>
            <person name="Liu Y."/>
            <person name="Guan J."/>
            <person name="Zhang Y."/>
            <person name="Yu S."/>
            <person name="Liu X."/>
            <person name="Zhang Y."/>
            <person name="Hong G."/>
            <person name="Han B."/>
            <person name="Choisne N."/>
            <person name="Demange N."/>
            <person name="Orjeda G."/>
            <person name="Samain S."/>
            <person name="Cattolico L."/>
            <person name="Pelletier E."/>
            <person name="Couloux A."/>
            <person name="Segurens B."/>
            <person name="Wincker P."/>
            <person name="D'Hont A."/>
            <person name="Scarpelli C."/>
            <person name="Weissenbach J."/>
            <person name="Salanoubat M."/>
            <person name="Quetier F."/>
            <person name="Yu Y."/>
            <person name="Kim H.R."/>
            <person name="Rambo T."/>
            <person name="Currie J."/>
            <person name="Collura K."/>
            <person name="Luo M."/>
            <person name="Yang T."/>
            <person name="Ammiraju J.S.S."/>
            <person name="Engler F."/>
            <person name="Soderlund C."/>
            <person name="Wing R.A."/>
            <person name="Palmer L.E."/>
            <person name="de la Bastide M."/>
            <person name="Spiegel L."/>
            <person name="Nascimento L."/>
            <person name="Zutavern T."/>
            <person name="O'Shaughnessy A."/>
            <person name="Dike S."/>
            <person name="Dedhia N."/>
            <person name="Preston R."/>
            <person name="Balija V."/>
            <person name="McCombie W.R."/>
            <person name="Chow T."/>
            <person name="Chen H."/>
            <person name="Chung M."/>
            <person name="Chen C."/>
            <person name="Shaw J."/>
            <person name="Wu H."/>
            <person name="Hsiao K."/>
            <person name="Chao Y."/>
            <person name="Chu M."/>
            <person name="Cheng C."/>
            <person name="Hour A."/>
            <person name="Lee P."/>
            <person name="Lin S."/>
            <person name="Lin Y."/>
            <person name="Liou J."/>
            <person name="Liu S."/>
            <person name="Hsing Y."/>
            <person name="Raghuvanshi S."/>
            <person name="Mohanty A."/>
            <person name="Bharti A.K."/>
            <person name="Gaur A."/>
            <person name="Gupta V."/>
            <person name="Kumar D."/>
            <person name="Ravi V."/>
            <person name="Vij S."/>
            <person name="Kapur A."/>
            <person name="Khurana P."/>
            <person name="Khurana P."/>
            <person name="Khurana J.P."/>
            <person name="Tyagi A.K."/>
            <person name="Gaikwad K."/>
            <person name="Singh A."/>
            <person name="Dalal V."/>
            <person name="Srivastava S."/>
            <person name="Dixit A."/>
            <person name="Pal A.K."/>
            <person name="Ghazi I.A."/>
            <person name="Yadav M."/>
            <person name="Pandit A."/>
            <person name="Bhargava A."/>
            <person name="Sureshbabu K."/>
            <person name="Batra K."/>
            <person name="Sharma T.R."/>
            <person name="Mohapatra T."/>
            <person name="Singh N.K."/>
            <person name="Messing J."/>
            <person name="Nelson A.B."/>
            <person name="Fuks G."/>
            <person name="Kavchok S."/>
            <person name="Keizer G."/>
            <person name="Linton E."/>
            <person name="Llaca V."/>
            <person name="Song R."/>
            <person name="Tanyolac B."/>
            <person name="Young S."/>
            <person name="Ho-Il K."/>
            <person name="Hahn J.H."/>
            <person name="Sangsakoo G."/>
            <person name="Vanavichit A."/>
            <person name="de Mattos Luiz.A.T."/>
            <person name="Zimmer P.D."/>
            <person name="Malone G."/>
            <person name="Dellagostin O."/>
            <person name="de Oliveira A.C."/>
            <person name="Bevan M."/>
            <person name="Bancroft I."/>
            <person name="Minx P."/>
            <person name="Cordum H."/>
            <person name="Wilson R."/>
            <person name="Cheng Z."/>
            <person name="Jin W."/>
            <person name="Jiang J."/>
            <person name="Leong S.A."/>
            <person name="Iwama H."/>
            <person name="Gojobori T."/>
            <person name="Itoh T."/>
            <person name="Niimura Y."/>
            <person name="Fujii Y."/>
            <person name="Habara T."/>
            <person name="Sakai H."/>
            <person name="Sato Y."/>
            <person name="Wilson G."/>
            <person name="Kumar K."/>
            <person name="McCouch S."/>
            <person name="Juretic N."/>
            <person name="Hoen D."/>
            <person name="Wright S."/>
            <person name="Bruskiewich R."/>
            <person name="Bureau T."/>
            <person name="Miyao A."/>
            <person name="Hirochika H."/>
            <person name="Nishikawa T."/>
            <person name="Kadowaki K."/>
            <person name="Sugiura M."/>
            <person name="Burr B."/>
            <person name="Sasaki T."/>
        </authorList>
    </citation>
    <scope>NUCLEOTIDE SEQUENCE [LARGE SCALE GENOMIC DNA]</scope>
    <source>
        <strain evidence="3">cv. Nipponbare</strain>
    </source>
</reference>
<proteinExistence type="predicted"/>
<accession>Q5JKA3</accession>
<organism evidence="2">
    <name type="scientific">Oryza sativa subsp. japonica</name>
    <name type="common">Rice</name>
    <dbReference type="NCBI Taxonomy" id="39947"/>
    <lineage>
        <taxon>Eukaryota</taxon>
        <taxon>Viridiplantae</taxon>
        <taxon>Streptophyta</taxon>
        <taxon>Embryophyta</taxon>
        <taxon>Tracheophyta</taxon>
        <taxon>Spermatophyta</taxon>
        <taxon>Magnoliopsida</taxon>
        <taxon>Liliopsida</taxon>
        <taxon>Poales</taxon>
        <taxon>Poaceae</taxon>
        <taxon>BOP clade</taxon>
        <taxon>Oryzoideae</taxon>
        <taxon>Oryzeae</taxon>
        <taxon>Oryzinae</taxon>
        <taxon>Oryza</taxon>
        <taxon>Oryza sativa</taxon>
    </lineage>
</organism>
<reference evidence="3" key="3">
    <citation type="journal article" date="2008" name="Nucleic Acids Res.">
        <title>The rice annotation project database (RAP-DB): 2008 update.</title>
        <authorList>
            <consortium name="The rice annotation project (RAP)"/>
        </authorList>
    </citation>
    <scope>GENOME REANNOTATION</scope>
    <source>
        <strain evidence="3">cv. Nipponbare</strain>
    </source>
</reference>
<dbReference type="Proteomes" id="UP000000763">
    <property type="component" value="Chromosome 1"/>
</dbReference>
<dbReference type="AlphaFoldDB" id="Q5JKA3"/>